<sequence>MNNACRGADYRSVQPRRSDLLHATQPGPDSQSVSALSNCSDLSLPRTSFRQSARWVSSWRRWGRDKDPDGLGPSGQRLNESRSNRAGRGKKGRSEWPGTPAKPEPGFHAKGRADKK</sequence>
<feature type="region of interest" description="Disordered" evidence="1">
    <location>
        <begin position="1"/>
        <end position="36"/>
    </location>
</feature>
<accession>A0AAD8XAN5</accession>
<dbReference type="AlphaFoldDB" id="A0AAD8XAN5"/>
<dbReference type="EMBL" id="JAHMHS010000344">
    <property type="protein sequence ID" value="KAK1701688.1"/>
    <property type="molecule type" value="Genomic_DNA"/>
</dbReference>
<keyword evidence="3" id="KW-1185">Reference proteome</keyword>
<proteinExistence type="predicted"/>
<comment type="caution">
    <text evidence="2">The sequence shown here is derived from an EMBL/GenBank/DDBJ whole genome shotgun (WGS) entry which is preliminary data.</text>
</comment>
<gene>
    <name evidence="2" type="ORF">BDZ83DRAFT_270425</name>
</gene>
<dbReference type="Proteomes" id="UP001244207">
    <property type="component" value="Unassembled WGS sequence"/>
</dbReference>
<evidence type="ECO:0000313" key="2">
    <source>
        <dbReference type="EMBL" id="KAK1701688.1"/>
    </source>
</evidence>
<reference evidence="2" key="1">
    <citation type="submission" date="2021-12" db="EMBL/GenBank/DDBJ databases">
        <title>Comparative genomics, transcriptomics and evolutionary studies reveal genomic signatures of adaptation to plant cell wall in hemibiotrophic fungi.</title>
        <authorList>
            <consortium name="DOE Joint Genome Institute"/>
            <person name="Baroncelli R."/>
            <person name="Diaz J.F."/>
            <person name="Benocci T."/>
            <person name="Peng M."/>
            <person name="Battaglia E."/>
            <person name="Haridas S."/>
            <person name="Andreopoulos W."/>
            <person name="Labutti K."/>
            <person name="Pangilinan J."/>
            <person name="Floch G.L."/>
            <person name="Makela M.R."/>
            <person name="Henrissat B."/>
            <person name="Grigoriev I.V."/>
            <person name="Crouch J.A."/>
            <person name="De Vries R.P."/>
            <person name="Sukno S.A."/>
            <person name="Thon M.R."/>
        </authorList>
    </citation>
    <scope>NUCLEOTIDE SEQUENCE</scope>
    <source>
        <strain evidence="2">CBS 112980</strain>
    </source>
</reference>
<feature type="region of interest" description="Disordered" evidence="1">
    <location>
        <begin position="55"/>
        <end position="116"/>
    </location>
</feature>
<feature type="compositionally biased region" description="Polar residues" evidence="1">
    <location>
        <begin position="27"/>
        <end position="36"/>
    </location>
</feature>
<organism evidence="2 3">
    <name type="scientific">Glomerella acutata</name>
    <name type="common">Colletotrichum acutatum</name>
    <dbReference type="NCBI Taxonomy" id="27357"/>
    <lineage>
        <taxon>Eukaryota</taxon>
        <taxon>Fungi</taxon>
        <taxon>Dikarya</taxon>
        <taxon>Ascomycota</taxon>
        <taxon>Pezizomycotina</taxon>
        <taxon>Sordariomycetes</taxon>
        <taxon>Hypocreomycetidae</taxon>
        <taxon>Glomerellales</taxon>
        <taxon>Glomerellaceae</taxon>
        <taxon>Colletotrichum</taxon>
        <taxon>Colletotrichum acutatum species complex</taxon>
    </lineage>
</organism>
<name>A0AAD8XAN5_GLOAC</name>
<evidence type="ECO:0000256" key="1">
    <source>
        <dbReference type="SAM" id="MobiDB-lite"/>
    </source>
</evidence>
<dbReference type="RefSeq" id="XP_060357041.1">
    <property type="nucleotide sequence ID" value="XM_060502048.1"/>
</dbReference>
<dbReference type="GeneID" id="85385947"/>
<protein>
    <submittedName>
        <fullName evidence="2">Uncharacterized protein</fullName>
    </submittedName>
</protein>
<evidence type="ECO:0000313" key="3">
    <source>
        <dbReference type="Proteomes" id="UP001244207"/>
    </source>
</evidence>